<name>A0A2P2JCU5_RHIMU</name>
<proteinExistence type="predicted"/>
<dbReference type="AlphaFoldDB" id="A0A2P2JCU5"/>
<dbReference type="SUPFAM" id="SSF48371">
    <property type="entry name" value="ARM repeat"/>
    <property type="match status" value="1"/>
</dbReference>
<dbReference type="PANTHER" id="PTHR37079">
    <property type="entry name" value="SERINE/THREONINE-PROTEIN KINASE ATM"/>
    <property type="match status" value="1"/>
</dbReference>
<evidence type="ECO:0000313" key="1">
    <source>
        <dbReference type="EMBL" id="MBW91300.1"/>
    </source>
</evidence>
<dbReference type="GO" id="GO:0006974">
    <property type="term" value="P:DNA damage response"/>
    <property type="evidence" value="ECO:0007669"/>
    <property type="project" value="InterPro"/>
</dbReference>
<dbReference type="PANTHER" id="PTHR37079:SF4">
    <property type="entry name" value="SERINE_THREONINE-PROTEIN KINASE ATM"/>
    <property type="match status" value="1"/>
</dbReference>
<accession>A0A2P2JCU5</accession>
<keyword evidence="1" id="KW-0418">Kinase</keyword>
<dbReference type="EMBL" id="GGEC01010817">
    <property type="protein sequence ID" value="MBW91300.1"/>
    <property type="molecule type" value="Transcribed_RNA"/>
</dbReference>
<reference evidence="1" key="1">
    <citation type="submission" date="2018-02" db="EMBL/GenBank/DDBJ databases">
        <title>Rhizophora mucronata_Transcriptome.</title>
        <authorList>
            <person name="Meera S.P."/>
            <person name="Sreeshan A."/>
            <person name="Augustine A."/>
        </authorList>
    </citation>
    <scope>NUCLEOTIDE SEQUENCE</scope>
    <source>
        <tissue evidence="1">Leaf</tissue>
    </source>
</reference>
<dbReference type="GO" id="GO:0004674">
    <property type="term" value="F:protein serine/threonine kinase activity"/>
    <property type="evidence" value="ECO:0007669"/>
    <property type="project" value="InterPro"/>
</dbReference>
<dbReference type="InterPro" id="IPR016024">
    <property type="entry name" value="ARM-type_fold"/>
</dbReference>
<dbReference type="InterPro" id="IPR038980">
    <property type="entry name" value="ATM_plant"/>
</dbReference>
<protein>
    <submittedName>
        <fullName evidence="1">Serine/threonine-protein kinase ATM</fullName>
    </submittedName>
</protein>
<sequence length="1144" mass="128651">MVSSKDVQEIVTKLSSDKAKAREEGVKLLSTWLEGGESVQFCKYIAQETTKLKPNDLPHSETWPFLVKLLVQCVSSEISGSKRRSPKIAFAKILRIVIQRAEDAKPTGKMLSLLPVVKMLFSHVLEVLSNVPSFQSEYGIILRHLLEIKDYRFHLRSRVYFSLVFLCMEKVETSLGGQTSSQCNSKEDVFRCILTLHSLLENPPGDFPDDEREGIVKGFMQIFSFVREEGKISRKLIECINTYLLKDGPNLGCVSLEIHNAVWQFMFHCWITTHDRGHKDALIFYARLQLNLTRGAAEGSFLVEQLLDVLCKELDQSTPVGVVALWMDATKDGKVGTLSGSKCGLVELAALVLYRACVSTAKTPSTEKRVKRENAAVLLKGGLVKGKWLWNAAFCCLIRNYYSRMSKDLFLYWFEGISTSFERIVSDANMEHVYDGLLWTLRSLQELSTIFLLSDCQGKNSSSSPFMSIELNYGWHSIWRSLMHGLPVFSNETAVVDAALVLLGGIISNDQMNSCVVPPDVWDLELFKQSLSMSTLYFIACYFSNKGSQGDVRDSLHLRKNLLRGVLGYLNWKESSPFNEQMVMLLPAAVYALCAGCDPFTRYYRWLFQPHLSADISEAAGDWFKTDEHEHGKLCDFFDCFVEVLASIRLGSSVGVSSSQCHQTVRLPWQLRDPLLHEMDTFVLGALANRETENWPLSDVLFLSVLVSNFVYGALKSRKREVVSSFLSKMGWYLLELLDHAVNVIQENSSDFQSLGCSGSSSECYAGNFLQASFRSFVCCPIFIKRENEIALDIEISLAVSQSMERLLKALAKLYEQYSETGRHLDFEPMAPDLSTYEPPLQVSGPLDGNGSRIVDMELDVDENSKDMNILTVGSKISSGVSFSTVKWKLGMISLISSFFSVVDSVTWDVLFELMEKECDTKVCENILCHLCQYVNWSSSAKIRDLVRTMNKMFEMRVSCKLDCAILLVAANQMLGTLSSVDHVGEDADLALRERESGMSLVPLGDLVHKIGECGLLDWAGRVKLIDCICDLVLLSPQIGQTMIERLLLLLRDPDYRVRFSLAQRVGVLFQTWDGHEELFQDICLNFGVLLVLPSKGKLVTAKDVLAVGPQPRPILETVILTLMYLALHSEKIELEVFCTSYLV</sequence>
<organism evidence="1">
    <name type="scientific">Rhizophora mucronata</name>
    <name type="common">Asiatic mangrove</name>
    <dbReference type="NCBI Taxonomy" id="61149"/>
    <lineage>
        <taxon>Eukaryota</taxon>
        <taxon>Viridiplantae</taxon>
        <taxon>Streptophyta</taxon>
        <taxon>Embryophyta</taxon>
        <taxon>Tracheophyta</taxon>
        <taxon>Spermatophyta</taxon>
        <taxon>Magnoliopsida</taxon>
        <taxon>eudicotyledons</taxon>
        <taxon>Gunneridae</taxon>
        <taxon>Pentapetalae</taxon>
        <taxon>rosids</taxon>
        <taxon>fabids</taxon>
        <taxon>Malpighiales</taxon>
        <taxon>Rhizophoraceae</taxon>
        <taxon>Rhizophora</taxon>
    </lineage>
</organism>
<keyword evidence="1" id="KW-0808">Transferase</keyword>